<evidence type="ECO:0000256" key="7">
    <source>
        <dbReference type="HAMAP-Rule" id="MF_01057"/>
    </source>
</evidence>
<feature type="binding site" evidence="7">
    <location>
        <position position="26"/>
    </location>
    <ligand>
        <name>S-adenosyl-L-methionine</name>
        <dbReference type="ChEBI" id="CHEBI:59789"/>
    </ligand>
</feature>
<keyword evidence="4 7" id="KW-0808">Transferase</keyword>
<name>A0A7V4DX37_DICTH</name>
<comment type="catalytic activity">
    <reaction evidence="1 7">
        <text>guanosine(46) in tRNA + S-adenosyl-L-methionine = N(7)-methylguanosine(46) in tRNA + S-adenosyl-L-homocysteine</text>
        <dbReference type="Rhea" id="RHEA:42708"/>
        <dbReference type="Rhea" id="RHEA-COMP:10188"/>
        <dbReference type="Rhea" id="RHEA-COMP:10189"/>
        <dbReference type="ChEBI" id="CHEBI:57856"/>
        <dbReference type="ChEBI" id="CHEBI:59789"/>
        <dbReference type="ChEBI" id="CHEBI:74269"/>
        <dbReference type="ChEBI" id="CHEBI:74480"/>
        <dbReference type="EC" id="2.1.1.33"/>
    </reaction>
</comment>
<keyword evidence="5 7" id="KW-0949">S-adenosyl-L-methionine</keyword>
<gene>
    <name evidence="7 8" type="primary">trmB</name>
    <name evidence="8" type="ORF">ENU78_02510</name>
</gene>
<dbReference type="PANTHER" id="PTHR23417:SF14">
    <property type="entry name" value="PENTACOTRIPEPTIDE-REPEAT REGION OF PRORP DOMAIN-CONTAINING PROTEIN"/>
    <property type="match status" value="1"/>
</dbReference>
<dbReference type="GO" id="GO:0043527">
    <property type="term" value="C:tRNA methyltransferase complex"/>
    <property type="evidence" value="ECO:0007669"/>
    <property type="project" value="TreeGrafter"/>
</dbReference>
<dbReference type="InterPro" id="IPR003358">
    <property type="entry name" value="tRNA_(Gua-N-7)_MeTrfase_Trmb"/>
</dbReference>
<dbReference type="EC" id="2.1.1.33" evidence="7"/>
<dbReference type="NCBIfam" id="TIGR00091">
    <property type="entry name" value="tRNA (guanosine(46)-N7)-methyltransferase TrmB"/>
    <property type="match status" value="1"/>
</dbReference>
<comment type="function">
    <text evidence="2 7">Catalyzes the formation of N(7)-methylguanine at position 46 (m7G46) in tRNA.</text>
</comment>
<protein>
    <recommendedName>
        <fullName evidence="7">tRNA (guanine-N(7)-)-methyltransferase</fullName>
        <ecNumber evidence="7">2.1.1.33</ecNumber>
    </recommendedName>
    <alternativeName>
        <fullName evidence="7">tRNA (guanine(46)-N(7))-methyltransferase</fullName>
    </alternativeName>
    <alternativeName>
        <fullName evidence="7">tRNA(m7G46)-methyltransferase</fullName>
    </alternativeName>
</protein>
<evidence type="ECO:0000256" key="2">
    <source>
        <dbReference type="ARBA" id="ARBA00003015"/>
    </source>
</evidence>
<comment type="caution">
    <text evidence="8">The sequence shown here is derived from an EMBL/GenBank/DDBJ whole genome shotgun (WGS) entry which is preliminary data.</text>
</comment>
<dbReference type="CDD" id="cd02440">
    <property type="entry name" value="AdoMet_MTases"/>
    <property type="match status" value="1"/>
</dbReference>
<dbReference type="GO" id="GO:0008176">
    <property type="term" value="F:tRNA (guanine(46)-N7)-methyltransferase activity"/>
    <property type="evidence" value="ECO:0007669"/>
    <property type="project" value="UniProtKB-UniRule"/>
</dbReference>
<dbReference type="EMBL" id="DTDV01000007">
    <property type="protein sequence ID" value="HGK23312.1"/>
    <property type="molecule type" value="Genomic_DNA"/>
</dbReference>
<evidence type="ECO:0000313" key="8">
    <source>
        <dbReference type="EMBL" id="HGK23312.1"/>
    </source>
</evidence>
<comment type="pathway">
    <text evidence="7">tRNA modification; N(7)-methylguanine-tRNA biosynthesis.</text>
</comment>
<feature type="binding site" evidence="7">
    <location>
        <position position="51"/>
    </location>
    <ligand>
        <name>S-adenosyl-L-methionine</name>
        <dbReference type="ChEBI" id="CHEBI:59789"/>
    </ligand>
</feature>
<feature type="binding site" evidence="7">
    <location>
        <position position="101"/>
    </location>
    <ligand>
        <name>S-adenosyl-L-methionine</name>
        <dbReference type="ChEBI" id="CHEBI:59789"/>
    </ligand>
</feature>
<dbReference type="Gene3D" id="3.40.50.150">
    <property type="entry name" value="Vaccinia Virus protein VP39"/>
    <property type="match status" value="1"/>
</dbReference>
<keyword evidence="6 7" id="KW-0819">tRNA processing</keyword>
<proteinExistence type="inferred from homology"/>
<evidence type="ECO:0000256" key="5">
    <source>
        <dbReference type="ARBA" id="ARBA00022691"/>
    </source>
</evidence>
<sequence length="341" mass="40152">MISNNKANYFLDLRDIFQNENPIFLEIGMGNGEFIVHMAKENPNANFIGIDVSKEIFRKALSRVKKSGLKNIRIMRIEGSEFLCKFVRSKTLSGVYINFPDPWSKKSRKERRLVNEPFIYLISDRLKEGGVFIFVSDDEDYAMTVWELLKKFTNFSPMWDDGLRTDFPEYYKTKYARKWLSLGLPIYYIGFRKERDVDLPEHVKKYYPLLNLSKEDLFMPLIEFKIKKTPNNEFIKEVLSILPRDVIYRDENTLIKILDVYHNERSILVDVLCVEGYYQQRFFVDINDIKKDILKIAIHDSDDPDPTLGVHRALAILASILKENFPELELVQNTTKFKNLT</sequence>
<feature type="binding site" evidence="7">
    <location>
        <position position="137"/>
    </location>
    <ligand>
        <name>substrate</name>
    </ligand>
</feature>
<evidence type="ECO:0000256" key="1">
    <source>
        <dbReference type="ARBA" id="ARBA00000142"/>
    </source>
</evidence>
<dbReference type="PANTHER" id="PTHR23417">
    <property type="entry name" value="3-DEOXY-D-MANNO-OCTULOSONIC-ACID TRANSFERASE/TRNA GUANINE-N 7 - -METHYLTRANSFERASE"/>
    <property type="match status" value="1"/>
</dbReference>
<comment type="similarity">
    <text evidence="7">Belongs to the class I-like SAM-binding methyltransferase superfamily. TrmB family.</text>
</comment>
<dbReference type="Pfam" id="PF02390">
    <property type="entry name" value="Methyltransf_4"/>
    <property type="match status" value="1"/>
</dbReference>
<organism evidence="8">
    <name type="scientific">Dictyoglomus thermophilum</name>
    <dbReference type="NCBI Taxonomy" id="14"/>
    <lineage>
        <taxon>Bacteria</taxon>
        <taxon>Pseudomonadati</taxon>
        <taxon>Dictyoglomota</taxon>
        <taxon>Dictyoglomia</taxon>
        <taxon>Dictyoglomales</taxon>
        <taxon>Dictyoglomaceae</taxon>
        <taxon>Dictyoglomus</taxon>
    </lineage>
</organism>
<feature type="binding site" evidence="7">
    <location>
        <position position="78"/>
    </location>
    <ligand>
        <name>S-adenosyl-L-methionine</name>
        <dbReference type="ChEBI" id="CHEBI:59789"/>
    </ligand>
</feature>
<feature type="binding site" evidence="7">
    <location>
        <position position="105"/>
    </location>
    <ligand>
        <name>substrate</name>
    </ligand>
</feature>
<reference evidence="8" key="1">
    <citation type="journal article" date="2020" name="mSystems">
        <title>Genome- and Community-Level Interaction Insights into Carbon Utilization and Element Cycling Functions of Hydrothermarchaeota in Hydrothermal Sediment.</title>
        <authorList>
            <person name="Zhou Z."/>
            <person name="Liu Y."/>
            <person name="Xu W."/>
            <person name="Pan J."/>
            <person name="Luo Z.H."/>
            <person name="Li M."/>
        </authorList>
    </citation>
    <scope>NUCLEOTIDE SEQUENCE [LARGE SCALE GENOMIC DNA]</scope>
    <source>
        <strain evidence="8">SpSt-70</strain>
    </source>
</reference>
<dbReference type="SUPFAM" id="SSF53335">
    <property type="entry name" value="S-adenosyl-L-methionine-dependent methyltransferases"/>
    <property type="match status" value="1"/>
</dbReference>
<dbReference type="InterPro" id="IPR029063">
    <property type="entry name" value="SAM-dependent_MTases_sf"/>
</dbReference>
<dbReference type="PROSITE" id="PS51625">
    <property type="entry name" value="SAM_MT_TRMB"/>
    <property type="match status" value="1"/>
</dbReference>
<evidence type="ECO:0000256" key="6">
    <source>
        <dbReference type="ARBA" id="ARBA00022694"/>
    </source>
</evidence>
<accession>A0A7V4DX37</accession>
<evidence type="ECO:0000256" key="3">
    <source>
        <dbReference type="ARBA" id="ARBA00022603"/>
    </source>
</evidence>
<dbReference type="HAMAP" id="MF_01057">
    <property type="entry name" value="tRNA_methyltr_TrmB"/>
    <property type="match status" value="1"/>
</dbReference>
<dbReference type="AlphaFoldDB" id="A0A7V4DX37"/>
<evidence type="ECO:0000256" key="4">
    <source>
        <dbReference type="ARBA" id="ARBA00022679"/>
    </source>
</evidence>
<keyword evidence="3 7" id="KW-0489">Methyltransferase</keyword>
<dbReference type="UniPathway" id="UPA00989"/>
<comment type="caution">
    <text evidence="7">Lacks conserved residue(s) required for the propagation of feature annotation.</text>
</comment>
<dbReference type="InterPro" id="IPR055361">
    <property type="entry name" value="tRNA_methyltr_TrmB_bact"/>
</dbReference>